<keyword evidence="2" id="KW-1185">Reference proteome</keyword>
<organism evidence="1 2">
    <name type="scientific">Maribacter confluentis</name>
    <dbReference type="NCBI Taxonomy" id="1656093"/>
    <lineage>
        <taxon>Bacteria</taxon>
        <taxon>Pseudomonadati</taxon>
        <taxon>Bacteroidota</taxon>
        <taxon>Flavobacteriia</taxon>
        <taxon>Flavobacteriales</taxon>
        <taxon>Flavobacteriaceae</taxon>
        <taxon>Maribacter</taxon>
    </lineage>
</organism>
<evidence type="ECO:0000313" key="1">
    <source>
        <dbReference type="EMBL" id="MDO1514779.1"/>
    </source>
</evidence>
<dbReference type="Proteomes" id="UP001168579">
    <property type="component" value="Unassembled WGS sequence"/>
</dbReference>
<proteinExistence type="predicted"/>
<accession>A0ABT8RV30</accession>
<dbReference type="EMBL" id="JAUKUC010000002">
    <property type="protein sequence ID" value="MDO1514779.1"/>
    <property type="molecule type" value="Genomic_DNA"/>
</dbReference>
<dbReference type="RefSeq" id="WP_304437489.1">
    <property type="nucleotide sequence ID" value="NZ_JAUKUC010000002.1"/>
</dbReference>
<comment type="caution">
    <text evidence="1">The sequence shown here is derived from an EMBL/GenBank/DDBJ whole genome shotgun (WGS) entry which is preliminary data.</text>
</comment>
<gene>
    <name evidence="1" type="ORF">Q2T41_19190</name>
</gene>
<name>A0ABT8RV30_9FLAO</name>
<reference evidence="1" key="1">
    <citation type="journal article" date="2014" name="Int. J. Syst. Evol. Microbiol.">
        <title>Complete genome of a new Firmicutes species belonging to the dominant human colonic microbiota ('Ruminococcus bicirculans') reveals two chromosomes and a selective capacity to utilize plant glucans.</title>
        <authorList>
            <consortium name="NISC Comparative Sequencing Program"/>
            <person name="Wegmann U."/>
            <person name="Louis P."/>
            <person name="Goesmann A."/>
            <person name="Henrissat B."/>
            <person name="Duncan S.H."/>
            <person name="Flint H.J."/>
        </authorList>
    </citation>
    <scope>NUCLEOTIDE SEQUENCE</scope>
    <source>
        <strain evidence="1">CECT 8869</strain>
    </source>
</reference>
<protein>
    <submittedName>
        <fullName evidence="1">Uncharacterized protein</fullName>
    </submittedName>
</protein>
<sequence length="40" mass="4834">MIPNRIKVRFITMVRTGLFILKVDKFIILRLTLQVLQIEY</sequence>
<evidence type="ECO:0000313" key="2">
    <source>
        <dbReference type="Proteomes" id="UP001168579"/>
    </source>
</evidence>
<reference evidence="1" key="2">
    <citation type="submission" date="2023-06" db="EMBL/GenBank/DDBJ databases">
        <authorList>
            <person name="Lucena T."/>
            <person name="Sun Q."/>
        </authorList>
    </citation>
    <scope>NUCLEOTIDE SEQUENCE</scope>
    <source>
        <strain evidence="1">CECT 8869</strain>
    </source>
</reference>